<proteinExistence type="predicted"/>
<dbReference type="GO" id="GO:0009277">
    <property type="term" value="C:fungal-type cell wall"/>
    <property type="evidence" value="ECO:0007669"/>
    <property type="project" value="TreeGrafter"/>
</dbReference>
<dbReference type="EMBL" id="KV454212">
    <property type="protein sequence ID" value="ODQ58337.1"/>
    <property type="molecule type" value="Genomic_DNA"/>
</dbReference>
<evidence type="ECO:0000313" key="5">
    <source>
        <dbReference type="Proteomes" id="UP000094112"/>
    </source>
</evidence>
<dbReference type="GeneID" id="30200990"/>
<reference evidence="4 5" key="1">
    <citation type="journal article" date="2016" name="Proc. Natl. Acad. Sci. U.S.A.">
        <title>Comparative genomics of biotechnologically important yeasts.</title>
        <authorList>
            <person name="Riley R."/>
            <person name="Haridas S."/>
            <person name="Wolfe K.H."/>
            <person name="Lopes M.R."/>
            <person name="Hittinger C.T."/>
            <person name="Goeker M."/>
            <person name="Salamov A.A."/>
            <person name="Wisecaver J.H."/>
            <person name="Long T.M."/>
            <person name="Calvey C.H."/>
            <person name="Aerts A.L."/>
            <person name="Barry K.W."/>
            <person name="Choi C."/>
            <person name="Clum A."/>
            <person name="Coughlan A.Y."/>
            <person name="Deshpande S."/>
            <person name="Douglass A.P."/>
            <person name="Hanson S.J."/>
            <person name="Klenk H.-P."/>
            <person name="LaButti K.M."/>
            <person name="Lapidus A."/>
            <person name="Lindquist E.A."/>
            <person name="Lipzen A.M."/>
            <person name="Meier-Kolthoff J.P."/>
            <person name="Ohm R.A."/>
            <person name="Otillar R.P."/>
            <person name="Pangilinan J.L."/>
            <person name="Peng Y."/>
            <person name="Rokas A."/>
            <person name="Rosa C.A."/>
            <person name="Scheuner C."/>
            <person name="Sibirny A.A."/>
            <person name="Slot J.C."/>
            <person name="Stielow J.B."/>
            <person name="Sun H."/>
            <person name="Kurtzman C.P."/>
            <person name="Blackwell M."/>
            <person name="Grigoriev I.V."/>
            <person name="Jeffries T.W."/>
        </authorList>
    </citation>
    <scope>NUCLEOTIDE SEQUENCE [LARGE SCALE GENOMIC DNA]</scope>
    <source>
        <strain evidence="5">ATCC 58044 / CBS 1984 / NCYC 433 / NRRL Y-366-8</strain>
    </source>
</reference>
<feature type="compositionally biased region" description="Low complexity" evidence="1">
    <location>
        <begin position="260"/>
        <end position="275"/>
    </location>
</feature>
<sequence>MKFSTVLLSLLPALTLAQSQSSDSEQTSTIWVEASETSAYDWSKDWYKDFPVHTSCNRTKFNQLQAAFQDVKALAGQARDHTLRYGNESKFYQKYFGNATTGEVVGWFTNIVDQDKTGVLFRCDDIDQNCHQAGWAGHWRGENGSDETVICDLSFSSRLFLSQMCSQGYQVTKDKTTVYWAGDLLHRIWHTTKIGQDVVGHYADTYDECVELAESSPEEAVRNSASLRYYALEVYAYDVAVPGEGCSGDGESHDHDHASSSESATASTETSGGSECHTHANGETHCS</sequence>
<accession>A0A1E3P0D5</accession>
<dbReference type="GO" id="GO:0005178">
    <property type="term" value="F:integrin binding"/>
    <property type="evidence" value="ECO:0007669"/>
    <property type="project" value="TreeGrafter"/>
</dbReference>
<dbReference type="PANTHER" id="PTHR39399:SF1">
    <property type="entry name" value="PROTEIN ZPS1"/>
    <property type="match status" value="1"/>
</dbReference>
<dbReference type="GO" id="GO:0009986">
    <property type="term" value="C:cell surface"/>
    <property type="evidence" value="ECO:0007669"/>
    <property type="project" value="TreeGrafter"/>
</dbReference>
<dbReference type="GO" id="GO:0008237">
    <property type="term" value="F:metallopeptidase activity"/>
    <property type="evidence" value="ECO:0007669"/>
    <property type="project" value="InterPro"/>
</dbReference>
<dbReference type="InterPro" id="IPR039124">
    <property type="entry name" value="PRA1-like"/>
</dbReference>
<evidence type="ECO:0000259" key="3">
    <source>
        <dbReference type="Pfam" id="PF13933"/>
    </source>
</evidence>
<dbReference type="GO" id="GO:0005576">
    <property type="term" value="C:extracellular region"/>
    <property type="evidence" value="ECO:0007669"/>
    <property type="project" value="TreeGrafter"/>
</dbReference>
<dbReference type="Proteomes" id="UP000094112">
    <property type="component" value="Unassembled WGS sequence"/>
</dbReference>
<feature type="domain" description="Putative peptidase" evidence="3">
    <location>
        <begin position="12"/>
        <end position="249"/>
    </location>
</feature>
<feature type="chain" id="PRO_5009133598" description="Putative peptidase domain-containing protein" evidence="2">
    <location>
        <begin position="18"/>
        <end position="287"/>
    </location>
</feature>
<protein>
    <recommendedName>
        <fullName evidence="3">Putative peptidase domain-containing protein</fullName>
    </recommendedName>
</protein>
<dbReference type="RefSeq" id="XP_019037544.1">
    <property type="nucleotide sequence ID" value="XM_019183744.1"/>
</dbReference>
<feature type="compositionally biased region" description="Basic and acidic residues" evidence="1">
    <location>
        <begin position="276"/>
        <end position="287"/>
    </location>
</feature>
<evidence type="ECO:0000256" key="1">
    <source>
        <dbReference type="SAM" id="MobiDB-lite"/>
    </source>
</evidence>
<dbReference type="GO" id="GO:0008270">
    <property type="term" value="F:zinc ion binding"/>
    <property type="evidence" value="ECO:0007669"/>
    <property type="project" value="TreeGrafter"/>
</dbReference>
<gene>
    <name evidence="4" type="ORF">WICANDRAFT_64475</name>
</gene>
<name>A0A1E3P0D5_WICAA</name>
<dbReference type="CDD" id="cd11307">
    <property type="entry name" value="M35_Asp_f2_like"/>
    <property type="match status" value="1"/>
</dbReference>
<dbReference type="SUPFAM" id="SSF55486">
    <property type="entry name" value="Metalloproteases ('zincins'), catalytic domain"/>
    <property type="match status" value="1"/>
</dbReference>
<dbReference type="STRING" id="683960.A0A1E3P0D5"/>
<keyword evidence="5" id="KW-1185">Reference proteome</keyword>
<feature type="signal peptide" evidence="2">
    <location>
        <begin position="1"/>
        <end position="17"/>
    </location>
</feature>
<dbReference type="Pfam" id="PF13933">
    <property type="entry name" value="HRXXH"/>
    <property type="match status" value="1"/>
</dbReference>
<dbReference type="AlphaFoldDB" id="A0A1E3P0D5"/>
<feature type="compositionally biased region" description="Basic and acidic residues" evidence="1">
    <location>
        <begin position="250"/>
        <end position="259"/>
    </location>
</feature>
<feature type="region of interest" description="Disordered" evidence="1">
    <location>
        <begin position="246"/>
        <end position="287"/>
    </location>
</feature>
<dbReference type="OrthoDB" id="4689212at2759"/>
<dbReference type="Gene3D" id="3.40.390.10">
    <property type="entry name" value="Collagenase (Catalytic Domain)"/>
    <property type="match status" value="1"/>
</dbReference>
<organism evidence="4 5">
    <name type="scientific">Wickerhamomyces anomalus (strain ATCC 58044 / CBS 1984 / NCYC 433 / NRRL Y-366-8)</name>
    <name type="common">Yeast</name>
    <name type="synonym">Hansenula anomala</name>
    <dbReference type="NCBI Taxonomy" id="683960"/>
    <lineage>
        <taxon>Eukaryota</taxon>
        <taxon>Fungi</taxon>
        <taxon>Dikarya</taxon>
        <taxon>Ascomycota</taxon>
        <taxon>Saccharomycotina</taxon>
        <taxon>Saccharomycetes</taxon>
        <taxon>Phaffomycetales</taxon>
        <taxon>Wickerhamomycetaceae</taxon>
        <taxon>Wickerhamomyces</taxon>
    </lineage>
</organism>
<dbReference type="PANTHER" id="PTHR39399">
    <property type="entry name" value="PROTEIN ZPS1"/>
    <property type="match status" value="1"/>
</dbReference>
<evidence type="ECO:0000256" key="2">
    <source>
        <dbReference type="SAM" id="SignalP"/>
    </source>
</evidence>
<evidence type="ECO:0000313" key="4">
    <source>
        <dbReference type="EMBL" id="ODQ58337.1"/>
    </source>
</evidence>
<dbReference type="InterPro" id="IPR029482">
    <property type="entry name" value="HRXXH"/>
</dbReference>
<keyword evidence="2" id="KW-0732">Signal</keyword>
<dbReference type="InterPro" id="IPR024079">
    <property type="entry name" value="MetalloPept_cat_dom_sf"/>
</dbReference>